<feature type="region of interest" description="Disordered" evidence="1">
    <location>
        <begin position="371"/>
        <end position="415"/>
    </location>
</feature>
<proteinExistence type="predicted"/>
<organism evidence="2 3">
    <name type="scientific">Prorocentrum cordatum</name>
    <dbReference type="NCBI Taxonomy" id="2364126"/>
    <lineage>
        <taxon>Eukaryota</taxon>
        <taxon>Sar</taxon>
        <taxon>Alveolata</taxon>
        <taxon>Dinophyceae</taxon>
        <taxon>Prorocentrales</taxon>
        <taxon>Prorocentraceae</taxon>
        <taxon>Prorocentrum</taxon>
    </lineage>
</organism>
<comment type="caution">
    <text evidence="2">The sequence shown here is derived from an EMBL/GenBank/DDBJ whole genome shotgun (WGS) entry which is preliminary data.</text>
</comment>
<dbReference type="Proteomes" id="UP001189429">
    <property type="component" value="Unassembled WGS sequence"/>
</dbReference>
<sequence length="525" mass="57430">DAKEAECEEPSSEQETEVSSPMPLQRLSRVYYRPRFDDKKGLIMLLVTRFTTTSGECRWVAIGPTGRLQVIDLAVKAMVRSTKFAGVDHGVFRGMSAREKAMAVEAADRMRTSGSMTTTATITRDFSRKNLTGKKTHRRHLVTWLTKVASNVVGYVWARRSLGGFAGSAFVSWSACAYFNAVEWTKWVYNSAKETVETVDGFRGECEQLVGIHKSGVLEPRYMSVGIMFVIGVTGSCCRGRRSRHPDRTEETETGSTWQGMLPWSGSPVPSSSGASTHRDEGVAVSDGEEEESVEHEMTRQLSAITDRLSALEAKSAASPPAAPTAVEFSSKLLGSLTGSVEPGEGSQRDQMMPRPFDRLDRHKEIAQSDSLAATAGSPTAAPEASVQHPEVGAPVRGPGDSFEDMPRNESTAASAMREMIRPRQLGGDRAAVEMLLIGAMIDRARGVGRALENAKRRSDWKPPNGAEQGWESRVNYTALEELDASKSDQDGLFIDGVARDLRERPARRTLLAKPLDQLSDRKNA</sequence>
<protein>
    <submittedName>
        <fullName evidence="2">Uncharacterized protein</fullName>
    </submittedName>
</protein>
<evidence type="ECO:0000313" key="3">
    <source>
        <dbReference type="Proteomes" id="UP001189429"/>
    </source>
</evidence>
<feature type="region of interest" description="Disordered" evidence="1">
    <location>
        <begin position="1"/>
        <end position="21"/>
    </location>
</feature>
<name>A0ABN9QB52_9DINO</name>
<keyword evidence="3" id="KW-1185">Reference proteome</keyword>
<feature type="compositionally biased region" description="Acidic residues" evidence="1">
    <location>
        <begin position="1"/>
        <end position="16"/>
    </location>
</feature>
<evidence type="ECO:0000256" key="1">
    <source>
        <dbReference type="SAM" id="MobiDB-lite"/>
    </source>
</evidence>
<reference evidence="2" key="1">
    <citation type="submission" date="2023-10" db="EMBL/GenBank/DDBJ databases">
        <authorList>
            <person name="Chen Y."/>
            <person name="Shah S."/>
            <person name="Dougan E. K."/>
            <person name="Thang M."/>
            <person name="Chan C."/>
        </authorList>
    </citation>
    <scope>NUCLEOTIDE SEQUENCE [LARGE SCALE GENOMIC DNA]</scope>
</reference>
<feature type="compositionally biased region" description="Low complexity" evidence="1">
    <location>
        <begin position="265"/>
        <end position="276"/>
    </location>
</feature>
<feature type="region of interest" description="Disordered" evidence="1">
    <location>
        <begin position="240"/>
        <end position="300"/>
    </location>
</feature>
<dbReference type="EMBL" id="CAUYUJ010002367">
    <property type="protein sequence ID" value="CAK0800460.1"/>
    <property type="molecule type" value="Genomic_DNA"/>
</dbReference>
<gene>
    <name evidence="2" type="ORF">PCOR1329_LOCUS8607</name>
</gene>
<feature type="non-terminal residue" evidence="2">
    <location>
        <position position="1"/>
    </location>
</feature>
<accession>A0ABN9QB52</accession>
<evidence type="ECO:0000313" key="2">
    <source>
        <dbReference type="EMBL" id="CAK0800460.1"/>
    </source>
</evidence>
<feature type="non-terminal residue" evidence="2">
    <location>
        <position position="525"/>
    </location>
</feature>